<reference evidence="1 2" key="2">
    <citation type="submission" date="2018-11" db="EMBL/GenBank/DDBJ databases">
        <authorList>
            <consortium name="Pathogen Informatics"/>
        </authorList>
    </citation>
    <scope>NUCLEOTIDE SEQUENCE [LARGE SCALE GENOMIC DNA]</scope>
</reference>
<dbReference type="AlphaFoldDB" id="A0A0N4YFS9"/>
<organism evidence="3">
    <name type="scientific">Nippostrongylus brasiliensis</name>
    <name type="common">Rat hookworm</name>
    <dbReference type="NCBI Taxonomy" id="27835"/>
    <lineage>
        <taxon>Eukaryota</taxon>
        <taxon>Metazoa</taxon>
        <taxon>Ecdysozoa</taxon>
        <taxon>Nematoda</taxon>
        <taxon>Chromadorea</taxon>
        <taxon>Rhabditida</taxon>
        <taxon>Rhabditina</taxon>
        <taxon>Rhabditomorpha</taxon>
        <taxon>Strongyloidea</taxon>
        <taxon>Heligmosomidae</taxon>
        <taxon>Nippostrongylus</taxon>
    </lineage>
</organism>
<sequence>MKPRAELGPFVRNRVLEIRSTASRLAGRGHQVEFGHVSSSLNPADCATRGLDNANLQNHFWWEGPRFLHQPAENWRMAYKSIRLEPDDGEEEIQENNNAEIQPTKNIRFSSLSAIRRVVAYVIRFIIAITRKADRNESNRTPLSKVFKTFTRRESLRLEGDEIERANKLIVKQHQVAYSNTT</sequence>
<dbReference type="EMBL" id="UYSL01021819">
    <property type="protein sequence ID" value="VDL79219.1"/>
    <property type="molecule type" value="Genomic_DNA"/>
</dbReference>
<accession>A0A0N4YFS9</accession>
<evidence type="ECO:0000313" key="1">
    <source>
        <dbReference type="EMBL" id="VDL79219.1"/>
    </source>
</evidence>
<dbReference type="Proteomes" id="UP000271162">
    <property type="component" value="Unassembled WGS sequence"/>
</dbReference>
<protein>
    <submittedName>
        <fullName evidence="1 3">Uncharacterized protein</fullName>
    </submittedName>
</protein>
<dbReference type="WBParaSite" id="NBR_0001562401-mRNA-1">
    <property type="protein sequence ID" value="NBR_0001562401-mRNA-1"/>
    <property type="gene ID" value="NBR_0001562401"/>
</dbReference>
<evidence type="ECO:0000313" key="3">
    <source>
        <dbReference type="WBParaSite" id="NBR_0001562401-mRNA-1"/>
    </source>
</evidence>
<evidence type="ECO:0000313" key="2">
    <source>
        <dbReference type="Proteomes" id="UP000271162"/>
    </source>
</evidence>
<proteinExistence type="predicted"/>
<gene>
    <name evidence="1" type="ORF">NBR_LOCUS15625</name>
</gene>
<dbReference type="PANTHER" id="PTHR22955">
    <property type="entry name" value="RETROTRANSPOSON"/>
    <property type="match status" value="1"/>
</dbReference>
<keyword evidence="2" id="KW-1185">Reference proteome</keyword>
<name>A0A0N4YFS9_NIPBR</name>
<reference evidence="3" key="1">
    <citation type="submission" date="2017-02" db="UniProtKB">
        <authorList>
            <consortium name="WormBaseParasite"/>
        </authorList>
    </citation>
    <scope>IDENTIFICATION</scope>
</reference>
<dbReference type="OMA" id="ENWRMAY"/>
<dbReference type="PANTHER" id="PTHR22955:SF77">
    <property type="entry name" value="ASPARTIC PUTATIVE DOMAIN-CONTAINING PROTEIN-RELATED"/>
    <property type="match status" value="1"/>
</dbReference>